<dbReference type="Proteomes" id="UP001219518">
    <property type="component" value="Unassembled WGS sequence"/>
</dbReference>
<feature type="non-terminal residue" evidence="3">
    <location>
        <position position="1"/>
    </location>
</feature>
<dbReference type="GO" id="GO:0016874">
    <property type="term" value="F:ligase activity"/>
    <property type="evidence" value="ECO:0007669"/>
    <property type="project" value="UniProtKB-KW"/>
</dbReference>
<feature type="transmembrane region" description="Helical" evidence="2">
    <location>
        <begin position="133"/>
        <end position="150"/>
    </location>
</feature>
<keyword evidence="2" id="KW-0472">Membrane</keyword>
<name>A0AAE1HE12_9NEOP</name>
<dbReference type="AlphaFoldDB" id="A0AAE1HE12"/>
<gene>
    <name evidence="3" type="ORF">KUF71_008746</name>
</gene>
<reference evidence="3" key="2">
    <citation type="journal article" date="2023" name="BMC Genomics">
        <title>Pest status, molecular evolution, and epigenetic factors derived from the genome assembly of Frankliniella fusca, a thysanopteran phytovirus vector.</title>
        <authorList>
            <person name="Catto M.A."/>
            <person name="Labadie P.E."/>
            <person name="Jacobson A.L."/>
            <person name="Kennedy G.G."/>
            <person name="Srinivasan R."/>
            <person name="Hunt B.G."/>
        </authorList>
    </citation>
    <scope>NUCLEOTIDE SEQUENCE</scope>
    <source>
        <strain evidence="3">PL_HMW_Pooled</strain>
    </source>
</reference>
<protein>
    <submittedName>
        <fullName evidence="3">Leucine--tRNA ligase</fullName>
    </submittedName>
</protein>
<evidence type="ECO:0000256" key="1">
    <source>
        <dbReference type="SAM" id="MobiDB-lite"/>
    </source>
</evidence>
<keyword evidence="3" id="KW-0436">Ligase</keyword>
<keyword evidence="4" id="KW-1185">Reference proteome</keyword>
<proteinExistence type="predicted"/>
<keyword evidence="2" id="KW-1133">Transmembrane helix</keyword>
<accession>A0AAE1HE12</accession>
<organism evidence="3 4">
    <name type="scientific">Frankliniella fusca</name>
    <dbReference type="NCBI Taxonomy" id="407009"/>
    <lineage>
        <taxon>Eukaryota</taxon>
        <taxon>Metazoa</taxon>
        <taxon>Ecdysozoa</taxon>
        <taxon>Arthropoda</taxon>
        <taxon>Hexapoda</taxon>
        <taxon>Insecta</taxon>
        <taxon>Pterygota</taxon>
        <taxon>Neoptera</taxon>
        <taxon>Paraneoptera</taxon>
        <taxon>Thysanoptera</taxon>
        <taxon>Terebrantia</taxon>
        <taxon>Thripoidea</taxon>
        <taxon>Thripidae</taxon>
        <taxon>Frankliniella</taxon>
    </lineage>
</organism>
<keyword evidence="2" id="KW-0812">Transmembrane</keyword>
<reference evidence="3" key="1">
    <citation type="submission" date="2021-07" db="EMBL/GenBank/DDBJ databases">
        <authorList>
            <person name="Catto M.A."/>
            <person name="Jacobson A."/>
            <person name="Kennedy G."/>
            <person name="Labadie P."/>
            <person name="Hunt B.G."/>
            <person name="Srinivasan R."/>
        </authorList>
    </citation>
    <scope>NUCLEOTIDE SEQUENCE</scope>
    <source>
        <strain evidence="3">PL_HMW_Pooled</strain>
        <tissue evidence="3">Head</tissue>
    </source>
</reference>
<feature type="region of interest" description="Disordered" evidence="1">
    <location>
        <begin position="236"/>
        <end position="266"/>
    </location>
</feature>
<sequence>MGCRALVGEQAPATWWVQLKENQQDLSGSSGSSGSSEVGWSSLSSAHRSAAAVGWPKGGSVWRDVEQCGATWFGRPESCRLWRPATSELHELRPLLRQERVGDRIVAGGRDQHVVHIVHVVVHGIHVRLGTEVVFVLLLVVVLGSGLLLLKPGALLLTGAVVEHQADVIAKAATDHRRVIDRFIEKTRVPVGGQEWVVGVVHGVEDVHVRAVRAAVRGHQLGLLVEVGALVGALSDAPSGSQQHHQHRDVVPGASAPSQRHHALREAGGVVTWSRTEQN</sequence>
<comment type="caution">
    <text evidence="3">The sequence shown here is derived from an EMBL/GenBank/DDBJ whole genome shotgun (WGS) entry which is preliminary data.</text>
</comment>
<evidence type="ECO:0000313" key="4">
    <source>
        <dbReference type="Proteomes" id="UP001219518"/>
    </source>
</evidence>
<dbReference type="EMBL" id="JAHWGI010000979">
    <property type="protein sequence ID" value="KAK3919619.1"/>
    <property type="molecule type" value="Genomic_DNA"/>
</dbReference>
<evidence type="ECO:0000313" key="3">
    <source>
        <dbReference type="EMBL" id="KAK3919619.1"/>
    </source>
</evidence>
<evidence type="ECO:0000256" key="2">
    <source>
        <dbReference type="SAM" id="Phobius"/>
    </source>
</evidence>